<keyword evidence="1" id="KW-1133">Transmembrane helix</keyword>
<evidence type="ECO:0000313" key="2">
    <source>
        <dbReference type="EMBL" id="KOO69627.1"/>
    </source>
</evidence>
<evidence type="ECO:0000256" key="1">
    <source>
        <dbReference type="SAM" id="Phobius"/>
    </source>
</evidence>
<dbReference type="Proteomes" id="UP000036951">
    <property type="component" value="Unassembled WGS sequence"/>
</dbReference>
<organism evidence="2 3">
    <name type="scientific">Xylanibacter rarus</name>
    <dbReference type="NCBI Taxonomy" id="1676614"/>
    <lineage>
        <taxon>Bacteria</taxon>
        <taxon>Pseudomonadati</taxon>
        <taxon>Bacteroidota</taxon>
        <taxon>Bacteroidia</taxon>
        <taxon>Bacteroidales</taxon>
        <taxon>Prevotellaceae</taxon>
        <taxon>Xylanibacter</taxon>
    </lineage>
</organism>
<keyword evidence="1" id="KW-0812">Transmembrane</keyword>
<dbReference type="EMBL" id="LFQU01000001">
    <property type="protein sequence ID" value="KOO69627.1"/>
    <property type="molecule type" value="Genomic_DNA"/>
</dbReference>
<dbReference type="AlphaFoldDB" id="A0A8E1R3H4"/>
<evidence type="ECO:0000313" key="3">
    <source>
        <dbReference type="Proteomes" id="UP000036951"/>
    </source>
</evidence>
<proteinExistence type="predicted"/>
<comment type="caution">
    <text evidence="2">The sequence shown here is derived from an EMBL/GenBank/DDBJ whole genome shotgun (WGS) entry which is preliminary data.</text>
</comment>
<protein>
    <submittedName>
        <fullName evidence="2">Uncharacterized protein</fullName>
    </submittedName>
</protein>
<keyword evidence="1" id="KW-0472">Membrane</keyword>
<keyword evidence="3" id="KW-1185">Reference proteome</keyword>
<feature type="transmembrane region" description="Helical" evidence="1">
    <location>
        <begin position="32"/>
        <end position="57"/>
    </location>
</feature>
<sequence>MNDVIQKRLDSFHEKDHLLIRDGLLYAKVQKIITYAIILTILLDYFTANVYLLIFSLQIKCLKARK</sequence>
<gene>
    <name evidence="2" type="ORF">ACU52_00250</name>
</gene>
<reference evidence="2 3" key="1">
    <citation type="submission" date="2015-06" db="EMBL/GenBank/DDBJ databases">
        <title>Prevotella sp. 109, sp. nov., a novel member of the family Prevotellaceae isolated from human faeces.</title>
        <authorList>
            <person name="Shkoporov A.N."/>
            <person name="Chaplin A.V."/>
            <person name="Kafarskaia L.I."/>
            <person name="Efimov B.A."/>
        </authorList>
    </citation>
    <scope>NUCLEOTIDE SEQUENCE [LARGE SCALE GENOMIC DNA]</scope>
    <source>
        <strain evidence="2 3">109</strain>
    </source>
</reference>
<accession>A0A8E1R3H4</accession>
<name>A0A8E1R3H4_9BACT</name>